<dbReference type="Pfam" id="PF02586">
    <property type="entry name" value="SRAP"/>
    <property type="match status" value="1"/>
</dbReference>
<dbReference type="PANTHER" id="PTHR13604">
    <property type="entry name" value="DC12-RELATED"/>
    <property type="match status" value="1"/>
</dbReference>
<dbReference type="EMBL" id="FNEK01000051">
    <property type="protein sequence ID" value="SDK72918.1"/>
    <property type="molecule type" value="Genomic_DNA"/>
</dbReference>
<evidence type="ECO:0000256" key="8">
    <source>
        <dbReference type="RuleBase" id="RU364100"/>
    </source>
</evidence>
<keyword evidence="5" id="KW-0190">Covalent protein-DNA linkage</keyword>
<comment type="similarity">
    <text evidence="1 8">Belongs to the SOS response-associated peptidase family.</text>
</comment>
<protein>
    <recommendedName>
        <fullName evidence="8">Abasic site processing protein</fullName>
        <ecNumber evidence="8">3.4.-.-</ecNumber>
    </recommendedName>
</protein>
<evidence type="ECO:0000313" key="10">
    <source>
        <dbReference type="Proteomes" id="UP000199382"/>
    </source>
</evidence>
<gene>
    <name evidence="9" type="ORF">SAMN04488026_105121</name>
</gene>
<name>A0A1G9EA18_9RHOB</name>
<keyword evidence="10" id="KW-1185">Reference proteome</keyword>
<accession>A0A1G9EA18</accession>
<sequence>MCGRLVNLLPVEAMARLFDAVPSNDLPEGERYNVCPTNTLAVAVSDQGNRRLRAMRWGFLPQWYKAVNDGPLIINARAETIAEKPAFREAVRQRRCLIPANGFYEWTKGEDGARLPWYIRPTGDAPMVMAGIWQDWEASGERLSSVAVVTCAADGGMEALHDRMPVILAPQDWPLWLGEAGHGAAVLMKPAPEGSLRWYRVDPKVNSNRAAGSDLIEPYASHT</sequence>
<proteinExistence type="inferred from homology"/>
<dbReference type="InterPro" id="IPR003738">
    <property type="entry name" value="SRAP"/>
</dbReference>
<organism evidence="9 10">
    <name type="scientific">Aliiruegeria lutimaris</name>
    <dbReference type="NCBI Taxonomy" id="571298"/>
    <lineage>
        <taxon>Bacteria</taxon>
        <taxon>Pseudomonadati</taxon>
        <taxon>Pseudomonadota</taxon>
        <taxon>Alphaproteobacteria</taxon>
        <taxon>Rhodobacterales</taxon>
        <taxon>Roseobacteraceae</taxon>
        <taxon>Aliiruegeria</taxon>
    </lineage>
</organism>
<evidence type="ECO:0000256" key="2">
    <source>
        <dbReference type="ARBA" id="ARBA00022670"/>
    </source>
</evidence>
<dbReference type="SUPFAM" id="SSF143081">
    <property type="entry name" value="BB1717-like"/>
    <property type="match status" value="1"/>
</dbReference>
<dbReference type="GO" id="GO:0106300">
    <property type="term" value="P:protein-DNA covalent cross-linking repair"/>
    <property type="evidence" value="ECO:0007669"/>
    <property type="project" value="InterPro"/>
</dbReference>
<dbReference type="GO" id="GO:0016829">
    <property type="term" value="F:lyase activity"/>
    <property type="evidence" value="ECO:0007669"/>
    <property type="project" value="UniProtKB-KW"/>
</dbReference>
<dbReference type="EC" id="3.4.-.-" evidence="8"/>
<dbReference type="PANTHER" id="PTHR13604:SF0">
    <property type="entry name" value="ABASIC SITE PROCESSING PROTEIN HMCES"/>
    <property type="match status" value="1"/>
</dbReference>
<dbReference type="OrthoDB" id="9782620at2"/>
<dbReference type="GO" id="GO:0008233">
    <property type="term" value="F:peptidase activity"/>
    <property type="evidence" value="ECO:0007669"/>
    <property type="project" value="UniProtKB-KW"/>
</dbReference>
<dbReference type="RefSeq" id="WP_093161107.1">
    <property type="nucleotide sequence ID" value="NZ_FNEK01000051.1"/>
</dbReference>
<dbReference type="Gene3D" id="3.90.1680.10">
    <property type="entry name" value="SOS response associated peptidase-like"/>
    <property type="match status" value="1"/>
</dbReference>
<evidence type="ECO:0000313" key="9">
    <source>
        <dbReference type="EMBL" id="SDK72918.1"/>
    </source>
</evidence>
<dbReference type="Proteomes" id="UP000199382">
    <property type="component" value="Unassembled WGS sequence"/>
</dbReference>
<evidence type="ECO:0000256" key="1">
    <source>
        <dbReference type="ARBA" id="ARBA00008136"/>
    </source>
</evidence>
<keyword evidence="2 8" id="KW-0645">Protease</keyword>
<keyword evidence="4 8" id="KW-0378">Hydrolase</keyword>
<keyword evidence="7" id="KW-0456">Lyase</keyword>
<dbReference type="STRING" id="571298.SAMN04488026_105121"/>
<evidence type="ECO:0000256" key="7">
    <source>
        <dbReference type="ARBA" id="ARBA00023239"/>
    </source>
</evidence>
<keyword evidence="3" id="KW-0227">DNA damage</keyword>
<evidence type="ECO:0000256" key="6">
    <source>
        <dbReference type="ARBA" id="ARBA00023125"/>
    </source>
</evidence>
<dbReference type="GO" id="GO:0006508">
    <property type="term" value="P:proteolysis"/>
    <property type="evidence" value="ECO:0007669"/>
    <property type="project" value="UniProtKB-KW"/>
</dbReference>
<dbReference type="GO" id="GO:0003697">
    <property type="term" value="F:single-stranded DNA binding"/>
    <property type="evidence" value="ECO:0007669"/>
    <property type="project" value="InterPro"/>
</dbReference>
<dbReference type="InterPro" id="IPR036590">
    <property type="entry name" value="SRAP-like"/>
</dbReference>
<dbReference type="AlphaFoldDB" id="A0A1G9EA18"/>
<evidence type="ECO:0000256" key="4">
    <source>
        <dbReference type="ARBA" id="ARBA00022801"/>
    </source>
</evidence>
<reference evidence="9 10" key="1">
    <citation type="submission" date="2016-10" db="EMBL/GenBank/DDBJ databases">
        <authorList>
            <person name="de Groot N.N."/>
        </authorList>
    </citation>
    <scope>NUCLEOTIDE SEQUENCE [LARGE SCALE GENOMIC DNA]</scope>
    <source>
        <strain evidence="9 10">DSM 25294</strain>
    </source>
</reference>
<keyword evidence="6" id="KW-0238">DNA-binding</keyword>
<evidence type="ECO:0000256" key="5">
    <source>
        <dbReference type="ARBA" id="ARBA00023124"/>
    </source>
</evidence>
<evidence type="ECO:0000256" key="3">
    <source>
        <dbReference type="ARBA" id="ARBA00022763"/>
    </source>
</evidence>